<dbReference type="EMBL" id="GBXM01081364">
    <property type="protein sequence ID" value="JAH27213.1"/>
    <property type="molecule type" value="Transcribed_RNA"/>
</dbReference>
<evidence type="ECO:0000313" key="1">
    <source>
        <dbReference type="EMBL" id="JAH27213.1"/>
    </source>
</evidence>
<organism evidence="1">
    <name type="scientific">Anguilla anguilla</name>
    <name type="common">European freshwater eel</name>
    <name type="synonym">Muraena anguilla</name>
    <dbReference type="NCBI Taxonomy" id="7936"/>
    <lineage>
        <taxon>Eukaryota</taxon>
        <taxon>Metazoa</taxon>
        <taxon>Chordata</taxon>
        <taxon>Craniata</taxon>
        <taxon>Vertebrata</taxon>
        <taxon>Euteleostomi</taxon>
        <taxon>Actinopterygii</taxon>
        <taxon>Neopterygii</taxon>
        <taxon>Teleostei</taxon>
        <taxon>Anguilliformes</taxon>
        <taxon>Anguillidae</taxon>
        <taxon>Anguilla</taxon>
    </lineage>
</organism>
<proteinExistence type="predicted"/>
<name>A0A0E9RFT6_ANGAN</name>
<protein>
    <submittedName>
        <fullName evidence="1">Uncharacterized protein</fullName>
    </submittedName>
</protein>
<accession>A0A0E9RFT6</accession>
<reference evidence="1" key="1">
    <citation type="submission" date="2014-11" db="EMBL/GenBank/DDBJ databases">
        <authorList>
            <person name="Amaro Gonzalez C."/>
        </authorList>
    </citation>
    <scope>NUCLEOTIDE SEQUENCE</scope>
</reference>
<dbReference type="AlphaFoldDB" id="A0A0E9RFT6"/>
<reference evidence="1" key="2">
    <citation type="journal article" date="2015" name="Fish Shellfish Immunol.">
        <title>Early steps in the European eel (Anguilla anguilla)-Vibrio vulnificus interaction in the gills: Role of the RtxA13 toxin.</title>
        <authorList>
            <person name="Callol A."/>
            <person name="Pajuelo D."/>
            <person name="Ebbesson L."/>
            <person name="Teles M."/>
            <person name="MacKenzie S."/>
            <person name="Amaro C."/>
        </authorList>
    </citation>
    <scope>NUCLEOTIDE SEQUENCE</scope>
</reference>
<sequence>MCEWLEHDCRWKNWVTLELQKMIWREYI</sequence>